<comment type="caution">
    <text evidence="1">The sequence shown here is derived from an EMBL/GenBank/DDBJ whole genome shotgun (WGS) entry which is preliminary data.</text>
</comment>
<dbReference type="EMBL" id="JAGTXO010000030">
    <property type="protein sequence ID" value="KAG8460861.1"/>
    <property type="molecule type" value="Genomic_DNA"/>
</dbReference>
<evidence type="ECO:0000313" key="2">
    <source>
        <dbReference type="EMBL" id="KAG8460861.1"/>
    </source>
</evidence>
<reference evidence="1" key="1">
    <citation type="submission" date="2021-05" db="EMBL/GenBank/DDBJ databases">
        <title>The genome of the haptophyte Pavlova lutheri (Diacronema luteri, Pavlovales) - a model for lipid biosynthesis in eukaryotic algae.</title>
        <authorList>
            <person name="Hulatt C.J."/>
            <person name="Posewitz M.C."/>
        </authorList>
    </citation>
    <scope>NUCLEOTIDE SEQUENCE</scope>
    <source>
        <strain evidence="1">NIVA-4/92</strain>
    </source>
</reference>
<gene>
    <name evidence="1" type="ORF">KFE25_009793</name>
    <name evidence="2" type="ORF">KFE25_010916</name>
</gene>
<dbReference type="PANTHER" id="PTHR33471">
    <property type="entry name" value="ATP-DEPENDENT ZINC METALLOPROTEASE-RELATED"/>
    <property type="match status" value="1"/>
</dbReference>
<dbReference type="PANTHER" id="PTHR33471:SF7">
    <property type="entry name" value="ATP-DEPENDENT ZINC METALLOPROTEASE-RELATED"/>
    <property type="match status" value="1"/>
</dbReference>
<dbReference type="GO" id="GO:0005524">
    <property type="term" value="F:ATP binding"/>
    <property type="evidence" value="ECO:0007669"/>
    <property type="project" value="InterPro"/>
</dbReference>
<dbReference type="GO" id="GO:0006508">
    <property type="term" value="P:proteolysis"/>
    <property type="evidence" value="ECO:0007669"/>
    <property type="project" value="InterPro"/>
</dbReference>
<name>A0A8J5X425_DIALT</name>
<dbReference type="Gene3D" id="1.20.58.760">
    <property type="entry name" value="Peptidase M41"/>
    <property type="match status" value="1"/>
</dbReference>
<dbReference type="GO" id="GO:0004222">
    <property type="term" value="F:metalloendopeptidase activity"/>
    <property type="evidence" value="ECO:0007669"/>
    <property type="project" value="InterPro"/>
</dbReference>
<dbReference type="OrthoDB" id="5562at2759"/>
<evidence type="ECO:0000313" key="1">
    <source>
        <dbReference type="EMBL" id="KAG8457214.1"/>
    </source>
</evidence>
<dbReference type="GO" id="GO:0004176">
    <property type="term" value="F:ATP-dependent peptidase activity"/>
    <property type="evidence" value="ECO:0007669"/>
    <property type="project" value="InterPro"/>
</dbReference>
<dbReference type="SUPFAM" id="SSF140990">
    <property type="entry name" value="FtsH protease domain-like"/>
    <property type="match status" value="1"/>
</dbReference>
<sequence>MPRFTLVACAVLASRPAIVPGATPYARTRVLAAASLRRAAPRMLGVRERRRQLEARFGREADGSHTPRSDVEWLALYTGAQRSGLICGFGTVNPVAAPRRLAVDELERQIGLPTSALRPSNCTKQVVSRWALGPERSALVSQWALGCQWVLLALTAYAAVSCVLRDGAGMPAHAAHSWGILLLVVEHALLRSALTRAAVSRLNHGYERKLASHEAGHMLAAFLLGLPVTGYQLLCPSGMPKTVFVHPRLGGEERAPGGRVADDTLARLSVVLMAGIAAEALDFGRAEGGASDDAMLRATAARVRPEWRRAQTAQLALWSGCEAVHLLREHRTAHARLADAMCRRAPLGACLAIIADALAPAASCGGELARAADGAAEPAFAPAVASAVAGVARPGADDGHSMPQVRT</sequence>
<evidence type="ECO:0008006" key="4">
    <source>
        <dbReference type="Google" id="ProtNLM"/>
    </source>
</evidence>
<dbReference type="Proteomes" id="UP000751190">
    <property type="component" value="Unassembled WGS sequence"/>
</dbReference>
<proteinExistence type="predicted"/>
<dbReference type="InterPro" id="IPR037219">
    <property type="entry name" value="Peptidase_M41-like"/>
</dbReference>
<protein>
    <recommendedName>
        <fullName evidence="4">Peptidase M41 domain-containing protein</fullName>
    </recommendedName>
</protein>
<dbReference type="AlphaFoldDB" id="A0A8J5X425"/>
<dbReference type="EMBL" id="JAGTXO010000077">
    <property type="protein sequence ID" value="KAG8457214.1"/>
    <property type="molecule type" value="Genomic_DNA"/>
</dbReference>
<keyword evidence="3" id="KW-1185">Reference proteome</keyword>
<accession>A0A8J5X425</accession>
<organism evidence="1 3">
    <name type="scientific">Diacronema lutheri</name>
    <name type="common">Unicellular marine alga</name>
    <name type="synonym">Monochrysis lutheri</name>
    <dbReference type="NCBI Taxonomy" id="2081491"/>
    <lineage>
        <taxon>Eukaryota</taxon>
        <taxon>Haptista</taxon>
        <taxon>Haptophyta</taxon>
        <taxon>Pavlovophyceae</taxon>
        <taxon>Pavlovales</taxon>
        <taxon>Pavlovaceae</taxon>
        <taxon>Diacronema</taxon>
    </lineage>
</organism>
<evidence type="ECO:0000313" key="3">
    <source>
        <dbReference type="Proteomes" id="UP000751190"/>
    </source>
</evidence>